<organism evidence="2 3">
    <name type="scientific">Sporanaerobacter acetigenes DSM 13106</name>
    <dbReference type="NCBI Taxonomy" id="1123281"/>
    <lineage>
        <taxon>Bacteria</taxon>
        <taxon>Bacillati</taxon>
        <taxon>Bacillota</taxon>
        <taxon>Tissierellia</taxon>
        <taxon>Tissierellales</taxon>
        <taxon>Sporanaerobacteraceae</taxon>
        <taxon>Sporanaerobacter</taxon>
    </lineage>
</organism>
<keyword evidence="1" id="KW-0812">Transmembrane</keyword>
<dbReference type="InterPro" id="IPR045765">
    <property type="entry name" value="DUF6133"/>
</dbReference>
<proteinExistence type="predicted"/>
<dbReference type="EMBL" id="FQXR01000003">
    <property type="protein sequence ID" value="SHH59316.1"/>
    <property type="molecule type" value="Genomic_DNA"/>
</dbReference>
<keyword evidence="1" id="KW-0472">Membrane</keyword>
<keyword evidence="3" id="KW-1185">Reference proteome</keyword>
<keyword evidence="1" id="KW-1133">Transmembrane helix</keyword>
<name>A0A1M5U8Y1_9FIRM</name>
<dbReference type="STRING" id="1123281.SAMN02745180_00560"/>
<dbReference type="Proteomes" id="UP000184389">
    <property type="component" value="Unassembled WGS sequence"/>
</dbReference>
<feature type="transmembrane region" description="Helical" evidence="1">
    <location>
        <begin position="39"/>
        <end position="57"/>
    </location>
</feature>
<dbReference type="Pfam" id="PF19629">
    <property type="entry name" value="DUF6133"/>
    <property type="match status" value="1"/>
</dbReference>
<accession>A0A1M5U8Y1</accession>
<gene>
    <name evidence="2" type="ORF">SAMN02745180_00560</name>
</gene>
<dbReference type="AlphaFoldDB" id="A0A1M5U8Y1"/>
<dbReference type="OrthoDB" id="1708240at2"/>
<evidence type="ECO:0000313" key="3">
    <source>
        <dbReference type="Proteomes" id="UP000184389"/>
    </source>
</evidence>
<evidence type="ECO:0000313" key="2">
    <source>
        <dbReference type="EMBL" id="SHH59316.1"/>
    </source>
</evidence>
<sequence>MERVKKSIGKRFMGFQTKMYRKIKCKQGGEGYVDSGIKILMAVVIGALVLAGIYALWGDTIMPTLKTRIQDMFNYKG</sequence>
<protein>
    <submittedName>
        <fullName evidence="2">Uncharacterized protein</fullName>
    </submittedName>
</protein>
<reference evidence="2 3" key="1">
    <citation type="submission" date="2016-11" db="EMBL/GenBank/DDBJ databases">
        <authorList>
            <person name="Jaros S."/>
            <person name="Januszkiewicz K."/>
            <person name="Wedrychowicz H."/>
        </authorList>
    </citation>
    <scope>NUCLEOTIDE SEQUENCE [LARGE SCALE GENOMIC DNA]</scope>
    <source>
        <strain evidence="2 3">DSM 13106</strain>
    </source>
</reference>
<evidence type="ECO:0000256" key="1">
    <source>
        <dbReference type="SAM" id="Phobius"/>
    </source>
</evidence>